<sequence length="382" mass="42633">MPVTSPRKNLNFKIQLLSGNNVVLVECPGFESELFMPQIVKGRITFQNIIPKRRCCDAANMHTNPIIFPRGIRSNVTITPMRNSQEHLMLNRDNTTVNTPLAKSTPTSLTSLRLRAGKENYLSPQMTPEQVRASCPVADIPSTEDLHMLNLSAPRLSQSEMPAFDTGVGYTSHSPTGMGLNLGNVKSRDQIVCDIARKMQMPLRTYSRRKPSNTNTTPTATTNKPKPVSWSPQKKKKVSTKTPNPAMKVVIRTRKLIVDTKKSLGPHDPNKIVESPVTKRKIIKKQVSGKTRKQFEALKTTAFDLITTPLHTNMSGNLQTQFKLACVNKRSTTLPNYAEVAALPPLQVDREVKLLIAKEKRLKKVKTTKVLPMATLLKGKRI</sequence>
<dbReference type="AlphaFoldDB" id="A0A6J2TWB1"/>
<feature type="compositionally biased region" description="Low complexity" evidence="1">
    <location>
        <begin position="212"/>
        <end position="227"/>
    </location>
</feature>
<dbReference type="RefSeq" id="XP_030379187.1">
    <property type="nucleotide sequence ID" value="XM_030523327.1"/>
</dbReference>
<reference evidence="3" key="1">
    <citation type="submission" date="2025-08" db="UniProtKB">
        <authorList>
            <consortium name="RefSeq"/>
        </authorList>
    </citation>
    <scope>IDENTIFICATION</scope>
    <source>
        <strain evidence="3">11010-0011.00</strain>
        <tissue evidence="3">Whole body</tissue>
    </source>
</reference>
<keyword evidence="2" id="KW-1185">Reference proteome</keyword>
<name>A0A6J2TWB1_DROLE</name>
<gene>
    <name evidence="3" type="primary">LOC115627600</name>
</gene>
<evidence type="ECO:0000256" key="1">
    <source>
        <dbReference type="SAM" id="MobiDB-lite"/>
    </source>
</evidence>
<evidence type="ECO:0000313" key="3">
    <source>
        <dbReference type="RefSeq" id="XP_030379187.1"/>
    </source>
</evidence>
<accession>A0A6J2TWB1</accession>
<proteinExistence type="predicted"/>
<evidence type="ECO:0000313" key="2">
    <source>
        <dbReference type="Proteomes" id="UP000504634"/>
    </source>
</evidence>
<dbReference type="Proteomes" id="UP000504634">
    <property type="component" value="Unplaced"/>
</dbReference>
<dbReference type="OrthoDB" id="8058746at2759"/>
<dbReference type="GeneID" id="115627600"/>
<feature type="region of interest" description="Disordered" evidence="1">
    <location>
        <begin position="202"/>
        <end position="243"/>
    </location>
</feature>
<organism evidence="2 3">
    <name type="scientific">Drosophila lebanonensis</name>
    <name type="common">Fruit fly</name>
    <name type="synonym">Scaptodrosophila lebanonensis</name>
    <dbReference type="NCBI Taxonomy" id="7225"/>
    <lineage>
        <taxon>Eukaryota</taxon>
        <taxon>Metazoa</taxon>
        <taxon>Ecdysozoa</taxon>
        <taxon>Arthropoda</taxon>
        <taxon>Hexapoda</taxon>
        <taxon>Insecta</taxon>
        <taxon>Pterygota</taxon>
        <taxon>Neoptera</taxon>
        <taxon>Endopterygota</taxon>
        <taxon>Diptera</taxon>
        <taxon>Brachycera</taxon>
        <taxon>Muscomorpha</taxon>
        <taxon>Ephydroidea</taxon>
        <taxon>Drosophilidae</taxon>
        <taxon>Scaptodrosophila</taxon>
    </lineage>
</organism>
<protein>
    <submittedName>
        <fullName evidence="3">Uncharacterized protein LOC115627600</fullName>
    </submittedName>
</protein>